<proteinExistence type="predicted"/>
<reference evidence="10 11" key="1">
    <citation type="journal article" date="2021" name="Astrobiology">
        <title>Bacterial Cellulose Retains Robustness but Its Synthesis Declines After Exposure to a Mars-Like Environment Simulated Outside the International Space Station.</title>
        <authorList>
            <person name="Orlovska I."/>
            <person name="Podolich O."/>
            <person name="Kukharenko O."/>
            <person name="Zaets I."/>
            <person name="Reva O."/>
            <person name="Khirunenko L."/>
            <person name="Zmejkoski D."/>
            <person name="Rogalsky S."/>
            <person name="Barh D."/>
            <person name="Tiwari S."/>
            <person name="Kumavath R."/>
            <person name="Goes-Neto A."/>
            <person name="Azevedo V."/>
            <person name="Brenig B."/>
            <person name="Ghosh P."/>
            <person name="de Vera J.P."/>
            <person name="Kozyrovska N."/>
        </authorList>
    </citation>
    <scope>NUCLEOTIDE SEQUENCE [LARGE SCALE GENOMIC DNA]</scope>
    <source>
        <strain evidence="10 11">IMBG 311</strain>
    </source>
</reference>
<keyword evidence="7" id="KW-1133">Transmembrane helix</keyword>
<dbReference type="Proteomes" id="UP001519538">
    <property type="component" value="Unassembled WGS sequence"/>
</dbReference>
<protein>
    <submittedName>
        <fullName evidence="10">Fic family protein</fullName>
    </submittedName>
</protein>
<evidence type="ECO:0000256" key="3">
    <source>
        <dbReference type="ARBA" id="ARBA00022737"/>
    </source>
</evidence>
<evidence type="ECO:0000313" key="10">
    <source>
        <dbReference type="EMBL" id="MBT0676894.1"/>
    </source>
</evidence>
<evidence type="ECO:0000256" key="2">
    <source>
        <dbReference type="ARBA" id="ARBA00022692"/>
    </source>
</evidence>
<dbReference type="Pfam" id="PF02661">
    <property type="entry name" value="Fic"/>
    <property type="match status" value="1"/>
</dbReference>
<dbReference type="InterPro" id="IPR036597">
    <property type="entry name" value="Fido-like_dom_sf"/>
</dbReference>
<evidence type="ECO:0000313" key="11">
    <source>
        <dbReference type="Proteomes" id="UP001519538"/>
    </source>
</evidence>
<keyword evidence="5" id="KW-0802">TPR repeat</keyword>
<evidence type="ECO:0000259" key="9">
    <source>
        <dbReference type="PROSITE" id="PS51459"/>
    </source>
</evidence>
<comment type="caution">
    <text evidence="10">The sequence shown here is derived from an EMBL/GenBank/DDBJ whole genome shotgun (WGS) entry which is preliminary data.</text>
</comment>
<accession>A0ABS5SRY0</accession>
<dbReference type="PANTHER" id="PTHR13504:SF34">
    <property type="entry name" value="PROTEIN ADENYLYLTRANSFERASE FICD"/>
    <property type="match status" value="1"/>
</dbReference>
<keyword evidence="6" id="KW-0067">ATP-binding</keyword>
<evidence type="ECO:0000256" key="6">
    <source>
        <dbReference type="ARBA" id="ARBA00022840"/>
    </source>
</evidence>
<feature type="domain" description="Fido" evidence="9">
    <location>
        <begin position="258"/>
        <end position="413"/>
    </location>
</feature>
<comment type="subcellular location">
    <subcellularLocation>
        <location evidence="1">Membrane</location>
        <topology evidence="1">Single-pass membrane protein</topology>
    </subcellularLocation>
</comment>
<evidence type="ECO:0000256" key="4">
    <source>
        <dbReference type="ARBA" id="ARBA00022741"/>
    </source>
</evidence>
<evidence type="ECO:0000256" key="1">
    <source>
        <dbReference type="ARBA" id="ARBA00004167"/>
    </source>
</evidence>
<organism evidence="10 11">
    <name type="scientific">Komagataeibacter oboediens</name>
    <dbReference type="NCBI Taxonomy" id="65958"/>
    <lineage>
        <taxon>Bacteria</taxon>
        <taxon>Pseudomonadati</taxon>
        <taxon>Pseudomonadota</taxon>
        <taxon>Alphaproteobacteria</taxon>
        <taxon>Acetobacterales</taxon>
        <taxon>Acetobacteraceae</taxon>
        <taxon>Komagataeibacter</taxon>
    </lineage>
</organism>
<evidence type="ECO:0000256" key="8">
    <source>
        <dbReference type="ARBA" id="ARBA00023136"/>
    </source>
</evidence>
<dbReference type="Gene3D" id="1.10.3290.10">
    <property type="entry name" value="Fido-like domain"/>
    <property type="match status" value="1"/>
</dbReference>
<keyword evidence="3" id="KW-0677">Repeat</keyword>
<keyword evidence="4" id="KW-0547">Nucleotide-binding</keyword>
<dbReference type="InterPro" id="IPR003812">
    <property type="entry name" value="Fido"/>
</dbReference>
<dbReference type="PANTHER" id="PTHR13504">
    <property type="entry name" value="FIDO DOMAIN-CONTAINING PROTEIN DDB_G0283145"/>
    <property type="match status" value="1"/>
</dbReference>
<dbReference type="SUPFAM" id="SSF140931">
    <property type="entry name" value="Fic-like"/>
    <property type="match status" value="1"/>
</dbReference>
<keyword evidence="8" id="KW-0472">Membrane</keyword>
<gene>
    <name evidence="10" type="ORF">HNO79_16115</name>
</gene>
<keyword evidence="11" id="KW-1185">Reference proteome</keyword>
<keyword evidence="2" id="KW-0812">Transmembrane</keyword>
<dbReference type="PROSITE" id="PS51459">
    <property type="entry name" value="FIDO"/>
    <property type="match status" value="1"/>
</dbReference>
<evidence type="ECO:0000256" key="7">
    <source>
        <dbReference type="ARBA" id="ARBA00022989"/>
    </source>
</evidence>
<name>A0ABS5SRY0_9PROT</name>
<sequence>MAGGNMICGGLWLAENFEVEPFGGLAVRSYIGTNRRTTDIGPYITEIYPPQMYPGEKIADHLQFHIRHEPINLELLSRVFNVGGSWFVQEWVNNKPTSQYARRAAFLYEFLTGEDLVQPPDLRGSYIPVLDSDRNLAASVVENEIRISKWKVINNMPGTRFFCPAIPLSKRLVEAFNYNISRHYDEIIEEFGAELLSRSASWLTTRESRASFDIEKESGATNRIQRFAQVIATWTGYNVPPSLGGGASDAHQAASGILSEQRLASIQKAILGDTALIPYSGYRKSPVFVGQTTHHSQVVHYLAPPAEDVAAMLEGIEIFLDRTQHQSPVMRAAIASFGFVYVHPLIDGNGRVHRFLINDILRRDGATSQDVILPVSVAINDDPTSRRAYDDVLDKISAPLMSQIRSHISFASKPTIYPDGVESDLIFSDEDLARPTWRYANYVPHVIYLADIINTTIVHHMRDEALYLRNHDNARLDLKEICEMPDRLADEIIRSVTANDEASVGRKLRRNYPRITDEMWASFVKAVRDAFAPRG</sequence>
<dbReference type="EMBL" id="JABLUU010000034">
    <property type="protein sequence ID" value="MBT0676894.1"/>
    <property type="molecule type" value="Genomic_DNA"/>
</dbReference>
<evidence type="ECO:0000256" key="5">
    <source>
        <dbReference type="ARBA" id="ARBA00022803"/>
    </source>
</evidence>
<dbReference type="InterPro" id="IPR040198">
    <property type="entry name" value="Fido_containing"/>
</dbReference>